<accession>A0A1R3H9Z7</accession>
<proteinExistence type="predicted"/>
<dbReference type="Gramene" id="OMO67155">
    <property type="protein sequence ID" value="OMO67155"/>
    <property type="gene ID" value="CCACVL1_20766"/>
</dbReference>
<sequence length="21" mass="2384">MAHGIFRLHVHAKNYNMGSIS</sequence>
<dbReference type="AlphaFoldDB" id="A0A1R3H9Z7"/>
<reference evidence="1 2" key="1">
    <citation type="submission" date="2013-09" db="EMBL/GenBank/DDBJ databases">
        <title>Corchorus capsularis genome sequencing.</title>
        <authorList>
            <person name="Alam M."/>
            <person name="Haque M.S."/>
            <person name="Islam M.S."/>
            <person name="Emdad E.M."/>
            <person name="Islam M.M."/>
            <person name="Ahmed B."/>
            <person name="Halim A."/>
            <person name="Hossen Q.M.M."/>
            <person name="Hossain M.Z."/>
            <person name="Ahmed R."/>
            <person name="Khan M.M."/>
            <person name="Islam R."/>
            <person name="Rashid M.M."/>
            <person name="Khan S.A."/>
            <person name="Rahman M.S."/>
            <person name="Alam M."/>
        </authorList>
    </citation>
    <scope>NUCLEOTIDE SEQUENCE [LARGE SCALE GENOMIC DNA]</scope>
    <source>
        <strain evidence="2">cv. CVL-1</strain>
        <tissue evidence="1">Whole seedling</tissue>
    </source>
</reference>
<evidence type="ECO:0000313" key="2">
    <source>
        <dbReference type="Proteomes" id="UP000188268"/>
    </source>
</evidence>
<dbReference type="Proteomes" id="UP000188268">
    <property type="component" value="Unassembled WGS sequence"/>
</dbReference>
<keyword evidence="2" id="KW-1185">Reference proteome</keyword>
<organism evidence="1 2">
    <name type="scientific">Corchorus capsularis</name>
    <name type="common">Jute</name>
    <dbReference type="NCBI Taxonomy" id="210143"/>
    <lineage>
        <taxon>Eukaryota</taxon>
        <taxon>Viridiplantae</taxon>
        <taxon>Streptophyta</taxon>
        <taxon>Embryophyta</taxon>
        <taxon>Tracheophyta</taxon>
        <taxon>Spermatophyta</taxon>
        <taxon>Magnoliopsida</taxon>
        <taxon>eudicotyledons</taxon>
        <taxon>Gunneridae</taxon>
        <taxon>Pentapetalae</taxon>
        <taxon>rosids</taxon>
        <taxon>malvids</taxon>
        <taxon>Malvales</taxon>
        <taxon>Malvaceae</taxon>
        <taxon>Grewioideae</taxon>
        <taxon>Apeibeae</taxon>
        <taxon>Corchorus</taxon>
    </lineage>
</organism>
<name>A0A1R3H9Z7_COCAP</name>
<comment type="caution">
    <text evidence="1">The sequence shown here is derived from an EMBL/GenBank/DDBJ whole genome shotgun (WGS) entry which is preliminary data.</text>
</comment>
<protein>
    <submittedName>
        <fullName evidence="1">Uncharacterized protein</fullName>
    </submittedName>
</protein>
<gene>
    <name evidence="1" type="ORF">CCACVL1_20766</name>
</gene>
<dbReference type="EMBL" id="AWWV01012445">
    <property type="protein sequence ID" value="OMO67155.1"/>
    <property type="molecule type" value="Genomic_DNA"/>
</dbReference>
<evidence type="ECO:0000313" key="1">
    <source>
        <dbReference type="EMBL" id="OMO67155.1"/>
    </source>
</evidence>